<keyword evidence="3" id="KW-1185">Reference proteome</keyword>
<name>A0ABQ2JKF6_9ACTN</name>
<dbReference type="EMBL" id="BMND01000012">
    <property type="protein sequence ID" value="GGN47484.1"/>
    <property type="molecule type" value="Genomic_DNA"/>
</dbReference>
<comment type="caution">
    <text evidence="2">The sequence shown here is derived from an EMBL/GenBank/DDBJ whole genome shotgun (WGS) entry which is preliminary data.</text>
</comment>
<organism evidence="2 3">
    <name type="scientific">Streptomyces kronopolitis</name>
    <dbReference type="NCBI Taxonomy" id="1612435"/>
    <lineage>
        <taxon>Bacteria</taxon>
        <taxon>Bacillati</taxon>
        <taxon>Actinomycetota</taxon>
        <taxon>Actinomycetes</taxon>
        <taxon>Kitasatosporales</taxon>
        <taxon>Streptomycetaceae</taxon>
        <taxon>Streptomyces</taxon>
    </lineage>
</organism>
<evidence type="ECO:0000256" key="1">
    <source>
        <dbReference type="SAM" id="MobiDB-lite"/>
    </source>
</evidence>
<protein>
    <submittedName>
        <fullName evidence="2">Uncharacterized protein</fullName>
    </submittedName>
</protein>
<sequence>MTISAKCPAPGAVSGGYGARRRGGHGTWGREVVTVKTAPALGPANTAEATRRSPSGRFSPAATRHEGRNEQAD</sequence>
<accession>A0ABQ2JKF6</accession>
<evidence type="ECO:0000313" key="3">
    <source>
        <dbReference type="Proteomes" id="UP000600080"/>
    </source>
</evidence>
<evidence type="ECO:0000313" key="2">
    <source>
        <dbReference type="EMBL" id="GGN47484.1"/>
    </source>
</evidence>
<proteinExistence type="predicted"/>
<dbReference type="Proteomes" id="UP000600080">
    <property type="component" value="Unassembled WGS sequence"/>
</dbReference>
<gene>
    <name evidence="2" type="ORF">GCM10012285_33280</name>
</gene>
<feature type="region of interest" description="Disordered" evidence="1">
    <location>
        <begin position="1"/>
        <end position="73"/>
    </location>
</feature>
<reference evidence="3" key="1">
    <citation type="journal article" date="2019" name="Int. J. Syst. Evol. Microbiol.">
        <title>The Global Catalogue of Microorganisms (GCM) 10K type strain sequencing project: providing services to taxonomists for standard genome sequencing and annotation.</title>
        <authorList>
            <consortium name="The Broad Institute Genomics Platform"/>
            <consortium name="The Broad Institute Genome Sequencing Center for Infectious Disease"/>
            <person name="Wu L."/>
            <person name="Ma J."/>
        </authorList>
    </citation>
    <scope>NUCLEOTIDE SEQUENCE [LARGE SCALE GENOMIC DNA]</scope>
    <source>
        <strain evidence="3">CGMCC 4.7323</strain>
    </source>
</reference>
<feature type="compositionally biased region" description="Basic and acidic residues" evidence="1">
    <location>
        <begin position="63"/>
        <end position="73"/>
    </location>
</feature>